<dbReference type="FunCoup" id="H2YN69">
    <property type="interactions" value="178"/>
</dbReference>
<dbReference type="InterPro" id="IPR012617">
    <property type="entry name" value="AATF_C"/>
</dbReference>
<sequence length="386" mass="44355">MVSRNEIEESSDGSLEDTEMLDMGDDSELDDEEEHKEEFPIDHDDAGNSDDEIDSDEALGEDDENVVEMFKGKSFETTQLSKGQDTMNQLNLWESLLETRIKMQKLLTMANQMPRPEAHELFIEQGGTELSSLVASSTKSLNKLGTKLFEVQTSMLNQDGSDQSDDKEKLGKGKTFDSNQWNKVLGKRYNTLRSLRNKRLQFWYDKTRISSHKLDKSFNSFERSTVSQIEHILADPARLLKRTRTKRSKYEVLGFTEGDTANGNPLNDQDEEIFDDDDFYHQLLQKLIEQKSSSVVQDGMPDSIEMTRQFLKLQRLRTKVKKTVDTKASKGRKVRYHVHPKLMSFMAPSDRSTWDHTARNRLIKSIFGKISVCENETENVGQSNEN</sequence>
<dbReference type="PANTHER" id="PTHR15565">
    <property type="entry name" value="AATF PROTEIN APOPTOSIS ANTAGONIZING TRANSCRIPTION FACTOR"/>
    <property type="match status" value="1"/>
</dbReference>
<accession>H2YN69</accession>
<feature type="region of interest" description="Disordered" evidence="2">
    <location>
        <begin position="1"/>
        <end position="62"/>
    </location>
</feature>
<proteinExistence type="inferred from homology"/>
<dbReference type="OMA" id="WQKTNYA"/>
<keyword evidence="6" id="KW-1185">Reference proteome</keyword>
<name>H2YN69_CIOSA</name>
<dbReference type="InterPro" id="IPR025160">
    <property type="entry name" value="AATF"/>
</dbReference>
<dbReference type="PANTHER" id="PTHR15565:SF0">
    <property type="entry name" value="PROTEIN AATF"/>
    <property type="match status" value="1"/>
</dbReference>
<reference evidence="6" key="1">
    <citation type="submission" date="2003-08" db="EMBL/GenBank/DDBJ databases">
        <authorList>
            <person name="Birren B."/>
            <person name="Nusbaum C."/>
            <person name="Abebe A."/>
            <person name="Abouelleil A."/>
            <person name="Adekoya E."/>
            <person name="Ait-zahra M."/>
            <person name="Allen N."/>
            <person name="Allen T."/>
            <person name="An P."/>
            <person name="Anderson M."/>
            <person name="Anderson S."/>
            <person name="Arachchi H."/>
            <person name="Armbruster J."/>
            <person name="Bachantsang P."/>
            <person name="Baldwin J."/>
            <person name="Barry A."/>
            <person name="Bayul T."/>
            <person name="Blitshsteyn B."/>
            <person name="Bloom T."/>
            <person name="Blye J."/>
            <person name="Boguslavskiy L."/>
            <person name="Borowsky M."/>
            <person name="Boukhgalter B."/>
            <person name="Brunache A."/>
            <person name="Butler J."/>
            <person name="Calixte N."/>
            <person name="Calvo S."/>
            <person name="Camarata J."/>
            <person name="Campo K."/>
            <person name="Chang J."/>
            <person name="Cheshatsang Y."/>
            <person name="Citroen M."/>
            <person name="Collymore A."/>
            <person name="Considine T."/>
            <person name="Cook A."/>
            <person name="Cooke P."/>
            <person name="Corum B."/>
            <person name="Cuomo C."/>
            <person name="David R."/>
            <person name="Dawoe T."/>
            <person name="Degray S."/>
            <person name="Dodge S."/>
            <person name="Dooley K."/>
            <person name="Dorje P."/>
            <person name="Dorjee K."/>
            <person name="Dorris L."/>
            <person name="Duffey N."/>
            <person name="Dupes A."/>
            <person name="Elkins T."/>
            <person name="Engels R."/>
            <person name="Erickson J."/>
            <person name="Farina A."/>
            <person name="Faro S."/>
            <person name="Ferreira P."/>
            <person name="Fischer H."/>
            <person name="Fitzgerald M."/>
            <person name="Foley K."/>
            <person name="Gage D."/>
            <person name="Galagan J."/>
            <person name="Gearin G."/>
            <person name="Gnerre S."/>
            <person name="Gnirke A."/>
            <person name="Goyette A."/>
            <person name="Graham J."/>
            <person name="Grandbois E."/>
            <person name="Gyaltsen K."/>
            <person name="Hafez N."/>
            <person name="Hagopian D."/>
            <person name="Hagos B."/>
            <person name="Hall J."/>
            <person name="Hatcher B."/>
            <person name="Heller A."/>
            <person name="Higgins H."/>
            <person name="Honan T."/>
            <person name="Horn A."/>
            <person name="Houde N."/>
            <person name="Hughes L."/>
            <person name="Hulme W."/>
            <person name="Husby E."/>
            <person name="Iliev I."/>
            <person name="Jaffe D."/>
            <person name="Jones C."/>
            <person name="Kamal M."/>
            <person name="Kamat A."/>
            <person name="Kamvysselis M."/>
            <person name="Karlsson E."/>
            <person name="Kells C."/>
            <person name="Kieu A."/>
            <person name="Kisner P."/>
            <person name="Kodira C."/>
            <person name="Kulbokas E."/>
            <person name="Labutti K."/>
            <person name="Lama D."/>
            <person name="Landers T."/>
            <person name="Leger J."/>
            <person name="Levine S."/>
            <person name="Lewis D."/>
            <person name="Lewis T."/>
            <person name="Lindblad-toh K."/>
            <person name="Liu X."/>
            <person name="Lokyitsang T."/>
            <person name="Lokyitsang Y."/>
            <person name="Lucien O."/>
            <person name="Lui A."/>
            <person name="Ma L.J."/>
            <person name="Mabbitt R."/>
            <person name="Macdonald J."/>
            <person name="Maclean C."/>
            <person name="Major J."/>
            <person name="Manning J."/>
            <person name="Marabella R."/>
            <person name="Maru K."/>
            <person name="Matthews C."/>
            <person name="Mauceli E."/>
            <person name="Mccarthy M."/>
            <person name="Mcdonough S."/>
            <person name="Mcghee T."/>
            <person name="Meldrim J."/>
            <person name="Meneus L."/>
            <person name="Mesirov J."/>
            <person name="Mihalev A."/>
            <person name="Mihova T."/>
            <person name="Mikkelsen T."/>
            <person name="Mlenga V."/>
            <person name="Moru K."/>
            <person name="Mozes J."/>
            <person name="Mulrain L."/>
            <person name="Munson G."/>
            <person name="Naylor J."/>
            <person name="Newes C."/>
            <person name="Nguyen C."/>
            <person name="Nguyen N."/>
            <person name="Nguyen T."/>
            <person name="Nicol R."/>
            <person name="Nielsen C."/>
            <person name="Nizzari M."/>
            <person name="Norbu C."/>
            <person name="Norbu N."/>
            <person name="O'donnell P."/>
            <person name="Okoawo O."/>
            <person name="O'leary S."/>
            <person name="Omotosho B."/>
            <person name="O'neill K."/>
            <person name="Osman S."/>
            <person name="Parker S."/>
            <person name="Perrin D."/>
            <person name="Phunkhang P."/>
            <person name="Piqani B."/>
            <person name="Purcell S."/>
            <person name="Rachupka T."/>
            <person name="Ramasamy U."/>
            <person name="Rameau R."/>
            <person name="Ray V."/>
            <person name="Raymond C."/>
            <person name="Retta R."/>
            <person name="Richardson S."/>
            <person name="Rise C."/>
            <person name="Rodriguez J."/>
            <person name="Rogers J."/>
            <person name="Rogov P."/>
            <person name="Rutman M."/>
            <person name="Schupbach R."/>
            <person name="Seaman C."/>
            <person name="Settipalli S."/>
            <person name="Sharpe T."/>
            <person name="Sheridan J."/>
            <person name="Sherpa N."/>
            <person name="Shi J."/>
            <person name="Smirnov S."/>
            <person name="Smith C."/>
            <person name="Sougnez C."/>
            <person name="Spencer B."/>
            <person name="Stalker J."/>
            <person name="Stange-thomann N."/>
            <person name="Stavropoulos S."/>
            <person name="Stetson K."/>
            <person name="Stone C."/>
            <person name="Stone S."/>
            <person name="Stubbs M."/>
            <person name="Talamas J."/>
            <person name="Tchuinga P."/>
            <person name="Tenzing P."/>
            <person name="Tesfaye S."/>
            <person name="Theodore J."/>
            <person name="Thoulutsang Y."/>
            <person name="Topham K."/>
            <person name="Towey S."/>
            <person name="Tsamla T."/>
            <person name="Tsomo N."/>
            <person name="Vallee D."/>
            <person name="Vassiliev H."/>
            <person name="Venkataraman V."/>
            <person name="Vinson J."/>
            <person name="Vo A."/>
            <person name="Wade C."/>
            <person name="Wang S."/>
            <person name="Wangchuk T."/>
            <person name="Wangdi T."/>
            <person name="Whittaker C."/>
            <person name="Wilkinson J."/>
            <person name="Wu Y."/>
            <person name="Wyman D."/>
            <person name="Yadav S."/>
            <person name="Yang S."/>
            <person name="Yang X."/>
            <person name="Yeager S."/>
            <person name="Yee E."/>
            <person name="Young G."/>
            <person name="Zainoun J."/>
            <person name="Zembeck L."/>
            <person name="Zimmer A."/>
            <person name="Zody M."/>
            <person name="Lander E."/>
        </authorList>
    </citation>
    <scope>NUCLEOTIDE SEQUENCE [LARGE SCALE GENOMIC DNA]</scope>
</reference>
<evidence type="ECO:0000256" key="2">
    <source>
        <dbReference type="SAM" id="MobiDB-lite"/>
    </source>
</evidence>
<dbReference type="Pfam" id="PF13339">
    <property type="entry name" value="AATF-Che1"/>
    <property type="match status" value="1"/>
</dbReference>
<dbReference type="InterPro" id="IPR039223">
    <property type="entry name" value="AATF/Bfr2"/>
</dbReference>
<feature type="domain" description="Apoptosis-antagonizing transcription factor C-terminal" evidence="3">
    <location>
        <begin position="280"/>
        <end position="367"/>
    </location>
</feature>
<dbReference type="GO" id="GO:0006357">
    <property type="term" value="P:regulation of transcription by RNA polymerase II"/>
    <property type="evidence" value="ECO:0007669"/>
    <property type="project" value="TreeGrafter"/>
</dbReference>
<protein>
    <recommendedName>
        <fullName evidence="7">Protein AATF</fullName>
    </recommendedName>
</protein>
<dbReference type="HOGENOM" id="CLU_018299_1_0_1"/>
<feature type="compositionally biased region" description="Acidic residues" evidence="2">
    <location>
        <begin position="47"/>
        <end position="62"/>
    </location>
</feature>
<evidence type="ECO:0000256" key="1">
    <source>
        <dbReference type="ARBA" id="ARBA00008966"/>
    </source>
</evidence>
<evidence type="ECO:0000313" key="6">
    <source>
        <dbReference type="Proteomes" id="UP000007875"/>
    </source>
</evidence>
<dbReference type="GO" id="GO:0005730">
    <property type="term" value="C:nucleolus"/>
    <property type="evidence" value="ECO:0007669"/>
    <property type="project" value="TreeGrafter"/>
</dbReference>
<comment type="similarity">
    <text evidence="1">Belongs to the AATF family.</text>
</comment>
<evidence type="ECO:0008006" key="7">
    <source>
        <dbReference type="Google" id="ProtNLM"/>
    </source>
</evidence>
<reference evidence="5" key="2">
    <citation type="submission" date="2025-08" db="UniProtKB">
        <authorList>
            <consortium name="Ensembl"/>
        </authorList>
    </citation>
    <scope>IDENTIFICATION</scope>
</reference>
<dbReference type="eggNOG" id="KOG2773">
    <property type="taxonomic scope" value="Eukaryota"/>
</dbReference>
<evidence type="ECO:0000313" key="5">
    <source>
        <dbReference type="Ensembl" id="ENSCSAVP00000006771.1"/>
    </source>
</evidence>
<dbReference type="GeneTree" id="ENSGT00390000000288"/>
<evidence type="ECO:0000259" key="3">
    <source>
        <dbReference type="Pfam" id="PF08164"/>
    </source>
</evidence>
<organism evidence="5 6">
    <name type="scientific">Ciona savignyi</name>
    <name type="common">Pacific transparent sea squirt</name>
    <dbReference type="NCBI Taxonomy" id="51511"/>
    <lineage>
        <taxon>Eukaryota</taxon>
        <taxon>Metazoa</taxon>
        <taxon>Chordata</taxon>
        <taxon>Tunicata</taxon>
        <taxon>Ascidiacea</taxon>
        <taxon>Phlebobranchia</taxon>
        <taxon>Cionidae</taxon>
        <taxon>Ciona</taxon>
    </lineage>
</organism>
<evidence type="ECO:0000259" key="4">
    <source>
        <dbReference type="Pfam" id="PF13339"/>
    </source>
</evidence>
<dbReference type="AlphaFoldDB" id="H2YN69"/>
<dbReference type="STRING" id="51511.ENSCSAVP00000006771"/>
<dbReference type="Pfam" id="PF08164">
    <property type="entry name" value="TRAUB"/>
    <property type="match status" value="1"/>
</dbReference>
<reference evidence="5" key="3">
    <citation type="submission" date="2025-09" db="UniProtKB">
        <authorList>
            <consortium name="Ensembl"/>
        </authorList>
    </citation>
    <scope>IDENTIFICATION</scope>
</reference>
<feature type="domain" description="AATF leucine zipper-containing" evidence="4">
    <location>
        <begin position="80"/>
        <end position="206"/>
    </location>
</feature>
<feature type="compositionally biased region" description="Basic and acidic residues" evidence="2">
    <location>
        <begin position="36"/>
        <end position="46"/>
    </location>
</feature>
<dbReference type="InParanoid" id="H2YN69"/>
<dbReference type="Ensembl" id="ENSCSAVT00000006858.1">
    <property type="protein sequence ID" value="ENSCSAVP00000006771.1"/>
    <property type="gene ID" value="ENSCSAVG00000004050.1"/>
</dbReference>
<feature type="compositionally biased region" description="Acidic residues" evidence="2">
    <location>
        <begin position="8"/>
        <end position="35"/>
    </location>
</feature>
<dbReference type="Proteomes" id="UP000007875">
    <property type="component" value="Unassembled WGS sequence"/>
</dbReference>